<dbReference type="AlphaFoldDB" id="A0A067G0S8"/>
<keyword evidence="11" id="KW-1185">Reference proteome</keyword>
<dbReference type="Pfam" id="PF06703">
    <property type="entry name" value="SPC25"/>
    <property type="match status" value="1"/>
</dbReference>
<evidence type="ECO:0000256" key="2">
    <source>
        <dbReference type="ARBA" id="ARBA00007324"/>
    </source>
</evidence>
<dbReference type="PANTHER" id="PTHR13085:SF0">
    <property type="entry name" value="SIGNAL PEPTIDASE COMPLEX SUBUNIT 2"/>
    <property type="match status" value="1"/>
</dbReference>
<dbReference type="GO" id="GO:0005787">
    <property type="term" value="C:signal peptidase complex"/>
    <property type="evidence" value="ECO:0000318"/>
    <property type="project" value="GO_Central"/>
</dbReference>
<reference evidence="10 11" key="1">
    <citation type="submission" date="2014-04" db="EMBL/GenBank/DDBJ databases">
        <authorList>
            <consortium name="International Citrus Genome Consortium"/>
            <person name="Gmitter F."/>
            <person name="Chen C."/>
            <person name="Farmerie W."/>
            <person name="Harkins T."/>
            <person name="Desany B."/>
            <person name="Mohiuddin M."/>
            <person name="Kodira C."/>
            <person name="Borodovsky M."/>
            <person name="Lomsadze A."/>
            <person name="Burns P."/>
            <person name="Jenkins J."/>
            <person name="Prochnik S."/>
            <person name="Shu S."/>
            <person name="Chapman J."/>
            <person name="Pitluck S."/>
            <person name="Schmutz J."/>
            <person name="Rokhsar D."/>
        </authorList>
    </citation>
    <scope>NUCLEOTIDE SEQUENCE</scope>
</reference>
<proteinExistence type="inferred from homology"/>
<evidence type="ECO:0000256" key="8">
    <source>
        <dbReference type="ARBA" id="ARBA00045608"/>
    </source>
</evidence>
<evidence type="ECO:0000256" key="1">
    <source>
        <dbReference type="ARBA" id="ARBA00004477"/>
    </source>
</evidence>
<evidence type="ECO:0000313" key="11">
    <source>
        <dbReference type="Proteomes" id="UP000027120"/>
    </source>
</evidence>
<sequence length="138" mass="15658">MCSDWFCGPFPLSLFLAMEVKIFRIIHMDNALIFERHLAYVIFYCIISIHHLRGKFFGQGSFTSTGLVVSSKLPRFSDLYTLTVASADPKSISAGQPVEFTKSVTQWFAKDGVLVEGLFWKDVLALLDEYAIEPKKKK</sequence>
<comment type="similarity">
    <text evidence="2 9">Belongs to the SPCS2 family.</text>
</comment>
<evidence type="ECO:0000256" key="3">
    <source>
        <dbReference type="ARBA" id="ARBA00017057"/>
    </source>
</evidence>
<evidence type="ECO:0000256" key="5">
    <source>
        <dbReference type="ARBA" id="ARBA00022824"/>
    </source>
</evidence>
<dbReference type="PaxDb" id="2711-XP_006486367.1"/>
<name>A0A067G0S8_CITSI</name>
<evidence type="ECO:0000256" key="4">
    <source>
        <dbReference type="ARBA" id="ARBA00022692"/>
    </source>
</evidence>
<dbReference type="GO" id="GO:0008233">
    <property type="term" value="F:peptidase activity"/>
    <property type="evidence" value="ECO:0007669"/>
    <property type="project" value="UniProtKB-UniRule"/>
</dbReference>
<dbReference type="Proteomes" id="UP000027120">
    <property type="component" value="Unassembled WGS sequence"/>
</dbReference>
<dbReference type="GO" id="GO:0006465">
    <property type="term" value="P:signal peptide processing"/>
    <property type="evidence" value="ECO:0000318"/>
    <property type="project" value="GO_Central"/>
</dbReference>
<dbReference type="SMR" id="A0A067G0S8"/>
<dbReference type="EMBL" id="KK784893">
    <property type="protein sequence ID" value="KDO69086.1"/>
    <property type="molecule type" value="Genomic_DNA"/>
</dbReference>
<keyword evidence="5 9" id="KW-0256">Endoplasmic reticulum</keyword>
<dbReference type="GO" id="GO:0045047">
    <property type="term" value="P:protein targeting to ER"/>
    <property type="evidence" value="ECO:0000318"/>
    <property type="project" value="GO_Central"/>
</dbReference>
<comment type="function">
    <text evidence="8 9">Component of the signal peptidase complex (SPC) which catalyzes the cleavage of N-terminal signal sequences from nascent proteins as they are translocated into the lumen of the endoplasmic reticulum. Enhances the enzymatic activity of SPC and facilitates the interactions between different components of the translocation site.</text>
</comment>
<gene>
    <name evidence="10" type="ORF">CISIN_1g032567mg</name>
</gene>
<dbReference type="PANTHER" id="PTHR13085">
    <property type="entry name" value="MICROSOMAL SIGNAL PEPTIDASE 25 KDA SUBUNIT"/>
    <property type="match status" value="1"/>
</dbReference>
<evidence type="ECO:0000313" key="10">
    <source>
        <dbReference type="EMBL" id="KDO69086.1"/>
    </source>
</evidence>
<keyword evidence="6" id="KW-1133">Transmembrane helix</keyword>
<keyword evidence="4" id="KW-0812">Transmembrane</keyword>
<dbReference type="InterPro" id="IPR009582">
    <property type="entry name" value="Spc2/SPCS2"/>
</dbReference>
<organism evidence="10 11">
    <name type="scientific">Citrus sinensis</name>
    <name type="common">Sweet orange</name>
    <name type="synonym">Citrus aurantium var. sinensis</name>
    <dbReference type="NCBI Taxonomy" id="2711"/>
    <lineage>
        <taxon>Eukaryota</taxon>
        <taxon>Viridiplantae</taxon>
        <taxon>Streptophyta</taxon>
        <taxon>Embryophyta</taxon>
        <taxon>Tracheophyta</taxon>
        <taxon>Spermatophyta</taxon>
        <taxon>Magnoliopsida</taxon>
        <taxon>eudicotyledons</taxon>
        <taxon>Gunneridae</taxon>
        <taxon>Pentapetalae</taxon>
        <taxon>rosids</taxon>
        <taxon>malvids</taxon>
        <taxon>Sapindales</taxon>
        <taxon>Rutaceae</taxon>
        <taxon>Aurantioideae</taxon>
        <taxon>Citrus</taxon>
    </lineage>
</organism>
<keyword evidence="7" id="KW-0472">Membrane</keyword>
<evidence type="ECO:0000256" key="9">
    <source>
        <dbReference type="RuleBase" id="RU368033"/>
    </source>
</evidence>
<evidence type="ECO:0000256" key="6">
    <source>
        <dbReference type="ARBA" id="ARBA00022989"/>
    </source>
</evidence>
<evidence type="ECO:0000256" key="7">
    <source>
        <dbReference type="ARBA" id="ARBA00023136"/>
    </source>
</evidence>
<dbReference type="STRING" id="2711.A0A067G0S8"/>
<comment type="subcellular location">
    <subcellularLocation>
        <location evidence="1 9">Endoplasmic reticulum membrane</location>
        <topology evidence="1 9">Multi-pass membrane protein</topology>
    </subcellularLocation>
</comment>
<protein>
    <recommendedName>
        <fullName evidence="3 9">Signal peptidase complex subunit 2</fullName>
    </recommendedName>
</protein>
<accession>A0A067G0S8</accession>